<proteinExistence type="predicted"/>
<dbReference type="Proteomes" id="UP000299084">
    <property type="component" value="Unassembled WGS sequence"/>
</dbReference>
<organism evidence="2 3">
    <name type="scientific">Camelus dromedarius</name>
    <name type="common">Dromedary</name>
    <name type="synonym">Arabian camel</name>
    <dbReference type="NCBI Taxonomy" id="9838"/>
    <lineage>
        <taxon>Eukaryota</taxon>
        <taxon>Metazoa</taxon>
        <taxon>Chordata</taxon>
        <taxon>Craniata</taxon>
        <taxon>Vertebrata</taxon>
        <taxon>Euteleostomi</taxon>
        <taxon>Mammalia</taxon>
        <taxon>Eutheria</taxon>
        <taxon>Laurasiatheria</taxon>
        <taxon>Artiodactyla</taxon>
        <taxon>Tylopoda</taxon>
        <taxon>Camelidae</taxon>
        <taxon>Camelus</taxon>
    </lineage>
</organism>
<gene>
    <name evidence="2" type="ORF">Cadr_000020024</name>
</gene>
<evidence type="ECO:0000256" key="1">
    <source>
        <dbReference type="SAM" id="MobiDB-lite"/>
    </source>
</evidence>
<accession>A0A5N4CZT5</accession>
<protein>
    <submittedName>
        <fullName evidence="2">Uncharacterized protein</fullName>
    </submittedName>
</protein>
<reference evidence="2 3" key="1">
    <citation type="journal article" date="2019" name="Mol. Ecol. Resour.">
        <title>Improving Illumina assemblies with Hi-C and long reads: an example with the North African dromedary.</title>
        <authorList>
            <person name="Elbers J.P."/>
            <person name="Rogers M.F."/>
            <person name="Perelman P.L."/>
            <person name="Proskuryakova A.A."/>
            <person name="Serdyukova N.A."/>
            <person name="Johnson W.E."/>
            <person name="Horin P."/>
            <person name="Corander J."/>
            <person name="Murphy D."/>
            <person name="Burger P.A."/>
        </authorList>
    </citation>
    <scope>NUCLEOTIDE SEQUENCE [LARGE SCALE GENOMIC DNA]</scope>
    <source>
        <strain evidence="2">Drom800</strain>
        <tissue evidence="2">Blood</tissue>
    </source>
</reference>
<sequence>MKQFITHRRRFEECHRQMREAEITWRHQVTCLPLDTPTPQHLMQTVTVALRTPRHGVFLDVLTFSGGSCREKGPRQLEELVVRFVLKPFFIFKIRCSLQTEAGRGVHEAGAHPRRTVQAAPPRE</sequence>
<evidence type="ECO:0000313" key="3">
    <source>
        <dbReference type="Proteomes" id="UP000299084"/>
    </source>
</evidence>
<name>A0A5N4CZT5_CAMDR</name>
<dbReference type="AlphaFoldDB" id="A0A5N4CZT5"/>
<dbReference type="EMBL" id="JWIN03000017">
    <property type="protein sequence ID" value="KAB1264383.1"/>
    <property type="molecule type" value="Genomic_DNA"/>
</dbReference>
<evidence type="ECO:0000313" key="2">
    <source>
        <dbReference type="EMBL" id="KAB1264383.1"/>
    </source>
</evidence>
<feature type="region of interest" description="Disordered" evidence="1">
    <location>
        <begin position="103"/>
        <end position="124"/>
    </location>
</feature>
<keyword evidence="3" id="KW-1185">Reference proteome</keyword>
<comment type="caution">
    <text evidence="2">The sequence shown here is derived from an EMBL/GenBank/DDBJ whole genome shotgun (WGS) entry which is preliminary data.</text>
</comment>
<feature type="non-terminal residue" evidence="2">
    <location>
        <position position="124"/>
    </location>
</feature>